<evidence type="ECO:0000313" key="2">
    <source>
        <dbReference type="Proteomes" id="UP000281553"/>
    </source>
</evidence>
<sequence length="75" mass="8399">MSGLIHPTFSVSTPMHDAVHHIRTTCPRRLTPALLTVAKAEFDHVLQMGIVRQSESPWAPLFQMGSKADSGYWRP</sequence>
<dbReference type="InterPro" id="IPR043502">
    <property type="entry name" value="DNA/RNA_pol_sf"/>
</dbReference>
<dbReference type="Proteomes" id="UP000281553">
    <property type="component" value="Unassembled WGS sequence"/>
</dbReference>
<reference evidence="1 2" key="1">
    <citation type="submission" date="2018-11" db="EMBL/GenBank/DDBJ databases">
        <authorList>
            <consortium name="Pathogen Informatics"/>
        </authorList>
    </citation>
    <scope>NUCLEOTIDE SEQUENCE [LARGE SCALE GENOMIC DNA]</scope>
</reference>
<organism evidence="1 2">
    <name type="scientific">Dibothriocephalus latus</name>
    <name type="common">Fish tapeworm</name>
    <name type="synonym">Diphyllobothrium latum</name>
    <dbReference type="NCBI Taxonomy" id="60516"/>
    <lineage>
        <taxon>Eukaryota</taxon>
        <taxon>Metazoa</taxon>
        <taxon>Spiralia</taxon>
        <taxon>Lophotrochozoa</taxon>
        <taxon>Platyhelminthes</taxon>
        <taxon>Cestoda</taxon>
        <taxon>Eucestoda</taxon>
        <taxon>Diphyllobothriidea</taxon>
        <taxon>Diphyllobothriidae</taxon>
        <taxon>Dibothriocephalus</taxon>
    </lineage>
</organism>
<name>A0A3P7Q7L3_DIBLA</name>
<dbReference type="SUPFAM" id="SSF56672">
    <property type="entry name" value="DNA/RNA polymerases"/>
    <property type="match status" value="1"/>
</dbReference>
<dbReference type="EMBL" id="UYRU01076156">
    <property type="protein sequence ID" value="VDN26636.1"/>
    <property type="molecule type" value="Genomic_DNA"/>
</dbReference>
<gene>
    <name evidence="1" type="ORF">DILT_LOCUS14849</name>
</gene>
<proteinExistence type="predicted"/>
<accession>A0A3P7Q7L3</accession>
<dbReference type="AlphaFoldDB" id="A0A3P7Q7L3"/>
<dbReference type="OrthoDB" id="10066870at2759"/>
<dbReference type="Gene3D" id="3.10.10.10">
    <property type="entry name" value="HIV Type 1 Reverse Transcriptase, subunit A, domain 1"/>
    <property type="match status" value="1"/>
</dbReference>
<keyword evidence="2" id="KW-1185">Reference proteome</keyword>
<evidence type="ECO:0000313" key="1">
    <source>
        <dbReference type="EMBL" id="VDN26636.1"/>
    </source>
</evidence>
<protein>
    <submittedName>
        <fullName evidence="1">Uncharacterized protein</fullName>
    </submittedName>
</protein>